<dbReference type="STRING" id="1802697.A2925_02525"/>
<feature type="transmembrane region" description="Helical" evidence="1">
    <location>
        <begin position="136"/>
        <end position="155"/>
    </location>
</feature>
<evidence type="ECO:0000313" key="4">
    <source>
        <dbReference type="Proteomes" id="UP000178256"/>
    </source>
</evidence>
<feature type="transmembrane region" description="Helical" evidence="1">
    <location>
        <begin position="41"/>
        <end position="60"/>
    </location>
</feature>
<organism evidence="3 4">
    <name type="scientific">Candidatus Yanofskybacteria bacterium RIFCSPLOWO2_01_FULL_44_22</name>
    <dbReference type="NCBI Taxonomy" id="1802697"/>
    <lineage>
        <taxon>Bacteria</taxon>
        <taxon>Candidatus Yanofskyibacteriota</taxon>
    </lineage>
</organism>
<comment type="caution">
    <text evidence="3">The sequence shown here is derived from an EMBL/GenBank/DDBJ whole genome shotgun (WGS) entry which is preliminary data.</text>
</comment>
<protein>
    <recommendedName>
        <fullName evidence="2">CAAX prenyl protease 2/Lysostaphin resistance protein A-like domain-containing protein</fullName>
    </recommendedName>
</protein>
<dbReference type="Proteomes" id="UP000178256">
    <property type="component" value="Unassembled WGS sequence"/>
</dbReference>
<dbReference type="GO" id="GO:0080120">
    <property type="term" value="P:CAAX-box protein maturation"/>
    <property type="evidence" value="ECO:0007669"/>
    <property type="project" value="UniProtKB-ARBA"/>
</dbReference>
<proteinExistence type="predicted"/>
<keyword evidence="1" id="KW-0812">Transmembrane</keyword>
<dbReference type="PANTHER" id="PTHR43592">
    <property type="entry name" value="CAAX AMINO TERMINAL PROTEASE"/>
    <property type="match status" value="1"/>
</dbReference>
<evidence type="ECO:0000313" key="3">
    <source>
        <dbReference type="EMBL" id="OGN25891.1"/>
    </source>
</evidence>
<keyword evidence="1" id="KW-0472">Membrane</keyword>
<dbReference type="InterPro" id="IPR003675">
    <property type="entry name" value="Rce1/LyrA-like_dom"/>
</dbReference>
<gene>
    <name evidence="3" type="ORF">A2925_02525</name>
</gene>
<dbReference type="PANTHER" id="PTHR43592:SF15">
    <property type="entry name" value="CAAX AMINO TERMINAL PROTEASE FAMILY PROTEIN"/>
    <property type="match status" value="1"/>
</dbReference>
<dbReference type="AlphaFoldDB" id="A0A1F8GKN7"/>
<dbReference type="GO" id="GO:0004175">
    <property type="term" value="F:endopeptidase activity"/>
    <property type="evidence" value="ECO:0007669"/>
    <property type="project" value="UniProtKB-ARBA"/>
</dbReference>
<evidence type="ECO:0000259" key="2">
    <source>
        <dbReference type="Pfam" id="PF02517"/>
    </source>
</evidence>
<feature type="domain" description="CAAX prenyl protease 2/Lysostaphin resistance protein A-like" evidence="2">
    <location>
        <begin position="75"/>
        <end position="171"/>
    </location>
</feature>
<name>A0A1F8GKN7_9BACT</name>
<evidence type="ECO:0000256" key="1">
    <source>
        <dbReference type="SAM" id="Phobius"/>
    </source>
</evidence>
<dbReference type="Pfam" id="PF02517">
    <property type="entry name" value="Rce1-like"/>
    <property type="match status" value="1"/>
</dbReference>
<keyword evidence="1" id="KW-1133">Transmembrane helix</keyword>
<reference evidence="3 4" key="1">
    <citation type="journal article" date="2016" name="Nat. Commun.">
        <title>Thousands of microbial genomes shed light on interconnected biogeochemical processes in an aquifer system.</title>
        <authorList>
            <person name="Anantharaman K."/>
            <person name="Brown C.T."/>
            <person name="Hug L.A."/>
            <person name="Sharon I."/>
            <person name="Castelle C.J."/>
            <person name="Probst A.J."/>
            <person name="Thomas B.C."/>
            <person name="Singh A."/>
            <person name="Wilkins M.J."/>
            <person name="Karaoz U."/>
            <person name="Brodie E.L."/>
            <person name="Williams K.H."/>
            <person name="Hubbard S.S."/>
            <person name="Banfield J.F."/>
        </authorList>
    </citation>
    <scope>NUCLEOTIDE SEQUENCE [LARGE SCALE GENOMIC DNA]</scope>
</reference>
<feature type="transmembrane region" description="Helical" evidence="1">
    <location>
        <begin position="12"/>
        <end position="29"/>
    </location>
</feature>
<feature type="transmembrane region" description="Helical" evidence="1">
    <location>
        <begin position="72"/>
        <end position="97"/>
    </location>
</feature>
<feature type="transmembrane region" description="Helical" evidence="1">
    <location>
        <begin position="103"/>
        <end position="124"/>
    </location>
</feature>
<sequence>MKKYLGLSKYHMGVVAIYALLTPLLFILLSGELNYGFTRGYFGVVITIVACTVFGFFYFLRSDWARRPHLKLYRVFLATLYGVTFAFPEEIIFRGIIQKFIQVYHADVIAAIFFSALIFGMAHLFNGASNFHPLNWNWKFAGLTFLTGLILGSIFALTNSLLITTLLHALFVTYLRLINRG</sequence>
<dbReference type="EMBL" id="MGKL01000012">
    <property type="protein sequence ID" value="OGN25891.1"/>
    <property type="molecule type" value="Genomic_DNA"/>
</dbReference>
<accession>A0A1F8GKN7</accession>